<feature type="transmembrane region" description="Helical" evidence="3">
    <location>
        <begin position="76"/>
        <end position="94"/>
    </location>
</feature>
<dbReference type="EMBL" id="BRPL01000002">
    <property type="protein sequence ID" value="GLB46279.1"/>
    <property type="molecule type" value="Genomic_DNA"/>
</dbReference>
<dbReference type="InterPro" id="IPR000620">
    <property type="entry name" value="EamA_dom"/>
</dbReference>
<dbReference type="PANTHER" id="PTHR22911">
    <property type="entry name" value="ACYL-MALONYL CONDENSING ENZYME-RELATED"/>
    <property type="match status" value="1"/>
</dbReference>
<dbReference type="InterPro" id="IPR037185">
    <property type="entry name" value="EmrE-like"/>
</dbReference>
<feature type="domain" description="EamA" evidence="4">
    <location>
        <begin position="158"/>
        <end position="288"/>
    </location>
</feature>
<keyword evidence="3" id="KW-0812">Transmembrane</keyword>
<dbReference type="AlphaFoldDB" id="A0A9W6AZ97"/>
<evidence type="ECO:0000256" key="2">
    <source>
        <dbReference type="ARBA" id="ARBA00007362"/>
    </source>
</evidence>
<feature type="transmembrane region" description="Helical" evidence="3">
    <location>
        <begin position="213"/>
        <end position="236"/>
    </location>
</feature>
<dbReference type="GO" id="GO:0016020">
    <property type="term" value="C:membrane"/>
    <property type="evidence" value="ECO:0007669"/>
    <property type="project" value="InterPro"/>
</dbReference>
<sequence length="300" mass="33050">MGKKQLGIFLVVLGGLCWGVSGTVAQFMFTSTGVSPVWVVGIRLFFGGLILLSLYIMMNHASIFTIWHDHHFRISLIYFSFFGILPSQFSYFMAVNYGNAATATILQLTGPVFIIMYLVLRKIKAPGILDFISIFLALFGSFLLVTSGSITSISLSPLGIFWGLMAGVAAASYTIIPVKLLKNYDAKLVCGWAMLLGSIPFFPYFILCKQPQFTSSLLTEMVVVVLIGTVCAYLFYVSSLEYIRPETTGMLSSIEPLSATILSIIFLGLRMDLVEIIGGLLILMMVLIQSMSDKIIKVFK</sequence>
<dbReference type="SUPFAM" id="SSF103481">
    <property type="entry name" value="Multidrug resistance efflux transporter EmrE"/>
    <property type="match status" value="2"/>
</dbReference>
<feature type="transmembrane region" description="Helical" evidence="3">
    <location>
        <begin position="273"/>
        <end position="291"/>
    </location>
</feature>
<comment type="caution">
    <text evidence="5">The sequence shown here is derived from an EMBL/GenBank/DDBJ whole genome shotgun (WGS) entry which is preliminary data.</text>
</comment>
<accession>A0A9W6AZ97</accession>
<reference evidence="5" key="1">
    <citation type="submission" date="2022-07" db="EMBL/GenBank/DDBJ databases">
        <authorList>
            <person name="Kouya T."/>
            <person name="Ishiyama Y."/>
        </authorList>
    </citation>
    <scope>NUCLEOTIDE SEQUENCE</scope>
    <source>
        <strain evidence="5">WR16-4</strain>
    </source>
</reference>
<evidence type="ECO:0000259" key="4">
    <source>
        <dbReference type="Pfam" id="PF00892"/>
    </source>
</evidence>
<feature type="transmembrane region" description="Helical" evidence="3">
    <location>
        <begin position="100"/>
        <end position="120"/>
    </location>
</feature>
<dbReference type="RefSeq" id="WP_286135734.1">
    <property type="nucleotide sequence ID" value="NZ_BRPL01000002.1"/>
</dbReference>
<dbReference type="PANTHER" id="PTHR22911:SF79">
    <property type="entry name" value="MOBA-LIKE NTP TRANSFERASE DOMAIN-CONTAINING PROTEIN"/>
    <property type="match status" value="1"/>
</dbReference>
<keyword evidence="3" id="KW-1133">Transmembrane helix</keyword>
<proteinExistence type="inferred from homology"/>
<evidence type="ECO:0000256" key="1">
    <source>
        <dbReference type="ARBA" id="ARBA00004127"/>
    </source>
</evidence>
<comment type="similarity">
    <text evidence="2">Belongs to the EamA transporter family.</text>
</comment>
<dbReference type="Proteomes" id="UP001144204">
    <property type="component" value="Unassembled WGS sequence"/>
</dbReference>
<keyword evidence="6" id="KW-1185">Reference proteome</keyword>
<evidence type="ECO:0000256" key="3">
    <source>
        <dbReference type="SAM" id="Phobius"/>
    </source>
</evidence>
<feature type="transmembrane region" description="Helical" evidence="3">
    <location>
        <begin position="38"/>
        <end position="56"/>
    </location>
</feature>
<evidence type="ECO:0000313" key="6">
    <source>
        <dbReference type="Proteomes" id="UP001144204"/>
    </source>
</evidence>
<name>A0A9W6AZ97_9LACO</name>
<feature type="transmembrane region" description="Helical" evidence="3">
    <location>
        <begin position="132"/>
        <end position="153"/>
    </location>
</feature>
<comment type="subcellular location">
    <subcellularLocation>
        <location evidence="1">Endomembrane system</location>
        <topology evidence="1">Multi-pass membrane protein</topology>
    </subcellularLocation>
</comment>
<keyword evidence="5" id="KW-0547">Nucleotide-binding</keyword>
<keyword evidence="5" id="KW-0067">ATP-binding</keyword>
<dbReference type="GO" id="GO:0005524">
    <property type="term" value="F:ATP binding"/>
    <property type="evidence" value="ECO:0007669"/>
    <property type="project" value="UniProtKB-KW"/>
</dbReference>
<feature type="transmembrane region" description="Helical" evidence="3">
    <location>
        <begin position="159"/>
        <end position="176"/>
    </location>
</feature>
<protein>
    <submittedName>
        <fullName evidence="5">Peptide ABC transporter ATP-binding protein</fullName>
    </submittedName>
</protein>
<feature type="domain" description="EamA" evidence="4">
    <location>
        <begin position="6"/>
        <end position="145"/>
    </location>
</feature>
<feature type="transmembrane region" description="Helical" evidence="3">
    <location>
        <begin position="188"/>
        <end position="207"/>
    </location>
</feature>
<dbReference type="Pfam" id="PF00892">
    <property type="entry name" value="EamA"/>
    <property type="match status" value="2"/>
</dbReference>
<organism evidence="5 6">
    <name type="scientific">Philodulcilactobacillus myokoensis</name>
    <dbReference type="NCBI Taxonomy" id="2929573"/>
    <lineage>
        <taxon>Bacteria</taxon>
        <taxon>Bacillati</taxon>
        <taxon>Bacillota</taxon>
        <taxon>Bacilli</taxon>
        <taxon>Lactobacillales</taxon>
        <taxon>Lactobacillaceae</taxon>
        <taxon>Philodulcilactobacillus</taxon>
    </lineage>
</organism>
<evidence type="ECO:0000313" key="5">
    <source>
        <dbReference type="EMBL" id="GLB46279.1"/>
    </source>
</evidence>
<gene>
    <name evidence="5" type="ORF">WR164_02580</name>
</gene>
<keyword evidence="3" id="KW-0472">Membrane</keyword>
<reference evidence="5" key="2">
    <citation type="journal article" date="2023" name="PLoS ONE">
        <title>Philodulcilactobacillus myokoensis gen. nov., sp. nov., a fructophilic, acidophilic, and agar-phobic lactic acid bacterium isolated from fermented vegetable extracts.</title>
        <authorList>
            <person name="Kouya T."/>
            <person name="Ishiyama Y."/>
            <person name="Ohashi S."/>
            <person name="Kumakubo R."/>
            <person name="Yamazaki T."/>
            <person name="Otaki T."/>
        </authorList>
    </citation>
    <scope>NUCLEOTIDE SEQUENCE</scope>
    <source>
        <strain evidence="5">WR16-4</strain>
    </source>
</reference>